<dbReference type="PANTHER" id="PTHR43877:SF1">
    <property type="entry name" value="ACETYLTRANSFERASE"/>
    <property type="match status" value="1"/>
</dbReference>
<dbReference type="Pfam" id="PF00583">
    <property type="entry name" value="Acetyltransf_1"/>
    <property type="match status" value="1"/>
</dbReference>
<evidence type="ECO:0000256" key="2">
    <source>
        <dbReference type="ARBA" id="ARBA00023315"/>
    </source>
</evidence>
<dbReference type="GO" id="GO:0016747">
    <property type="term" value="F:acyltransferase activity, transferring groups other than amino-acyl groups"/>
    <property type="evidence" value="ECO:0007669"/>
    <property type="project" value="InterPro"/>
</dbReference>
<dbReference type="InterPro" id="IPR016181">
    <property type="entry name" value="Acyl_CoA_acyltransferase"/>
</dbReference>
<keyword evidence="2" id="KW-0012">Acyltransferase</keyword>
<organism evidence="4 5">
    <name type="scientific">Sanguibacter suaedae</name>
    <dbReference type="NCBI Taxonomy" id="2795737"/>
    <lineage>
        <taxon>Bacteria</taxon>
        <taxon>Bacillati</taxon>
        <taxon>Actinomycetota</taxon>
        <taxon>Actinomycetes</taxon>
        <taxon>Micrococcales</taxon>
        <taxon>Sanguibacteraceae</taxon>
        <taxon>Sanguibacter</taxon>
    </lineage>
</organism>
<dbReference type="InterPro" id="IPR000182">
    <property type="entry name" value="GNAT_dom"/>
</dbReference>
<dbReference type="RefSeq" id="WP_198732690.1">
    <property type="nucleotide sequence ID" value="NZ_JAEINH010000002.1"/>
</dbReference>
<protein>
    <submittedName>
        <fullName evidence="4">GNAT family N-acetyltransferase</fullName>
    </submittedName>
</protein>
<keyword evidence="5" id="KW-1185">Reference proteome</keyword>
<evidence type="ECO:0000313" key="5">
    <source>
        <dbReference type="Proteomes" id="UP000602087"/>
    </source>
</evidence>
<comment type="caution">
    <text evidence="4">The sequence shown here is derived from an EMBL/GenBank/DDBJ whole genome shotgun (WGS) entry which is preliminary data.</text>
</comment>
<gene>
    <name evidence="4" type="ORF">JAV76_03890</name>
</gene>
<keyword evidence="1" id="KW-0808">Transferase</keyword>
<reference evidence="4" key="1">
    <citation type="submission" date="2020-12" db="EMBL/GenBank/DDBJ databases">
        <title>Sanguibacter suaedae sp. nov., isolated from Suaeda aralocaspica.</title>
        <authorList>
            <person name="Ma Q."/>
        </authorList>
    </citation>
    <scope>NUCLEOTIDE SEQUENCE</scope>
    <source>
        <strain evidence="4">YZGR15</strain>
    </source>
</reference>
<evidence type="ECO:0000259" key="3">
    <source>
        <dbReference type="PROSITE" id="PS51186"/>
    </source>
</evidence>
<dbReference type="InterPro" id="IPR050832">
    <property type="entry name" value="Bact_Acetyltransf"/>
</dbReference>
<dbReference type="PROSITE" id="PS51186">
    <property type="entry name" value="GNAT"/>
    <property type="match status" value="1"/>
</dbReference>
<accession>A0A934I237</accession>
<dbReference type="Gene3D" id="3.40.630.30">
    <property type="match status" value="1"/>
</dbReference>
<dbReference type="SUPFAM" id="SSF55729">
    <property type="entry name" value="Acyl-CoA N-acyltransferases (Nat)"/>
    <property type="match status" value="1"/>
</dbReference>
<dbReference type="PANTHER" id="PTHR43877">
    <property type="entry name" value="AMINOALKYLPHOSPHONATE N-ACETYLTRANSFERASE-RELATED-RELATED"/>
    <property type="match status" value="1"/>
</dbReference>
<feature type="domain" description="N-acetyltransferase" evidence="3">
    <location>
        <begin position="5"/>
        <end position="163"/>
    </location>
</feature>
<evidence type="ECO:0000256" key="1">
    <source>
        <dbReference type="ARBA" id="ARBA00022679"/>
    </source>
</evidence>
<evidence type="ECO:0000313" key="4">
    <source>
        <dbReference type="EMBL" id="MBI9114154.1"/>
    </source>
</evidence>
<dbReference type="AlphaFoldDB" id="A0A934I237"/>
<dbReference type="EMBL" id="JAEINH010000002">
    <property type="protein sequence ID" value="MBI9114154.1"/>
    <property type="molecule type" value="Genomic_DNA"/>
</dbReference>
<dbReference type="Proteomes" id="UP000602087">
    <property type="component" value="Unassembled WGS sequence"/>
</dbReference>
<sequence length="165" mass="18429">MTTQTTVRRATEDDWALVQDARLRALIEEDSPFVASRQREEGFKELHWRLRLRSTPTWLAVSSGGAPRGMVCLIEEPGSPADDRHVTSLWVDPAHRRQGIAWSLLDTVRRAALADGARTLSAWVVDDDVAAGDLAVRAGFARTDERHPLPRDPSRAEERLLLTLA</sequence>
<proteinExistence type="predicted"/>
<name>A0A934I237_9MICO</name>
<dbReference type="CDD" id="cd04301">
    <property type="entry name" value="NAT_SF"/>
    <property type="match status" value="1"/>
</dbReference>